<accession>A0A2A2JB83</accession>
<name>A0A2A2JB83_9BILA</name>
<dbReference type="AlphaFoldDB" id="A0A2A2JB83"/>
<evidence type="ECO:0000313" key="3">
    <source>
        <dbReference type="EMBL" id="PAV59006.1"/>
    </source>
</evidence>
<keyword evidence="2" id="KW-0472">Membrane</keyword>
<dbReference type="EMBL" id="LIAE01010546">
    <property type="protein sequence ID" value="PAV59006.1"/>
    <property type="molecule type" value="Genomic_DNA"/>
</dbReference>
<proteinExistence type="predicted"/>
<dbReference type="OrthoDB" id="5827859at2759"/>
<feature type="transmembrane region" description="Helical" evidence="2">
    <location>
        <begin position="187"/>
        <end position="207"/>
    </location>
</feature>
<evidence type="ECO:0000313" key="4">
    <source>
        <dbReference type="Proteomes" id="UP000218231"/>
    </source>
</evidence>
<feature type="compositionally biased region" description="Low complexity" evidence="1">
    <location>
        <begin position="21"/>
        <end position="30"/>
    </location>
</feature>
<gene>
    <name evidence="3" type="ORF">WR25_12849</name>
</gene>
<feature type="compositionally biased region" description="Basic and acidic residues" evidence="1">
    <location>
        <begin position="45"/>
        <end position="64"/>
    </location>
</feature>
<comment type="caution">
    <text evidence="3">The sequence shown here is derived from an EMBL/GenBank/DDBJ whole genome shotgun (WGS) entry which is preliminary data.</text>
</comment>
<feature type="region of interest" description="Disordered" evidence="1">
    <location>
        <begin position="154"/>
        <end position="178"/>
    </location>
</feature>
<protein>
    <submittedName>
        <fullName evidence="3">Uncharacterized protein</fullName>
    </submittedName>
</protein>
<sequence length="226" mass="24974">MSSEDPPPAVAKDKDLEEESAAAAQEAQNAPPVPPVPPRNVTEPQEIKVPTEEELEEIHGHSAEDTVSPLPSHSPPPSSAVSNDSTKNFDTNSTKSISPSGSVRTKKPLPKYTSIDLENELPHIFNTSLNPNLHDPDMTMFFNARGPPYYNYKKTSPPPSYRSSRASFSPPGPSRSKLSHTPYRHKVCFFMFFIVFVICPLLILLIWELLPDVVITDSDSPINLTK</sequence>
<evidence type="ECO:0000256" key="1">
    <source>
        <dbReference type="SAM" id="MobiDB-lite"/>
    </source>
</evidence>
<organism evidence="3 4">
    <name type="scientific">Diploscapter pachys</name>
    <dbReference type="NCBI Taxonomy" id="2018661"/>
    <lineage>
        <taxon>Eukaryota</taxon>
        <taxon>Metazoa</taxon>
        <taxon>Ecdysozoa</taxon>
        <taxon>Nematoda</taxon>
        <taxon>Chromadorea</taxon>
        <taxon>Rhabditida</taxon>
        <taxon>Rhabditina</taxon>
        <taxon>Rhabditomorpha</taxon>
        <taxon>Rhabditoidea</taxon>
        <taxon>Rhabditidae</taxon>
        <taxon>Diploscapter</taxon>
    </lineage>
</organism>
<reference evidence="3 4" key="1">
    <citation type="journal article" date="2017" name="Curr. Biol.">
        <title>Genome architecture and evolution of a unichromosomal asexual nematode.</title>
        <authorList>
            <person name="Fradin H."/>
            <person name="Zegar C."/>
            <person name="Gutwein M."/>
            <person name="Lucas J."/>
            <person name="Kovtun M."/>
            <person name="Corcoran D."/>
            <person name="Baugh L.R."/>
            <person name="Kiontke K."/>
            <person name="Gunsalus K."/>
            <person name="Fitch D.H."/>
            <person name="Piano F."/>
        </authorList>
    </citation>
    <scope>NUCLEOTIDE SEQUENCE [LARGE SCALE GENOMIC DNA]</scope>
    <source>
        <strain evidence="3">PF1309</strain>
    </source>
</reference>
<keyword evidence="2" id="KW-0812">Transmembrane</keyword>
<feature type="region of interest" description="Disordered" evidence="1">
    <location>
        <begin position="1"/>
        <end position="109"/>
    </location>
</feature>
<dbReference type="Proteomes" id="UP000218231">
    <property type="component" value="Unassembled WGS sequence"/>
</dbReference>
<keyword evidence="2" id="KW-1133">Transmembrane helix</keyword>
<feature type="compositionally biased region" description="Polar residues" evidence="1">
    <location>
        <begin position="80"/>
        <end position="103"/>
    </location>
</feature>
<evidence type="ECO:0000256" key="2">
    <source>
        <dbReference type="SAM" id="Phobius"/>
    </source>
</evidence>
<keyword evidence="4" id="KW-1185">Reference proteome</keyword>